<dbReference type="InterPro" id="IPR013196">
    <property type="entry name" value="HTH_11"/>
</dbReference>
<dbReference type="InterPro" id="IPR036390">
    <property type="entry name" value="WH_DNA-bd_sf"/>
</dbReference>
<evidence type="ECO:0000313" key="4">
    <source>
        <dbReference type="Proteomes" id="UP000251431"/>
    </source>
</evidence>
<dbReference type="Pfam" id="PF13280">
    <property type="entry name" value="WYL"/>
    <property type="match status" value="1"/>
</dbReference>
<feature type="domain" description="WYL" evidence="2">
    <location>
        <begin position="138"/>
        <end position="204"/>
    </location>
</feature>
<name>A0A2X0ZE08_9BACI</name>
<dbReference type="InterPro" id="IPR036388">
    <property type="entry name" value="WH-like_DNA-bd_sf"/>
</dbReference>
<dbReference type="RefSeq" id="WP_112117879.1">
    <property type="nucleotide sequence ID" value="NZ_UAQE01000001.1"/>
</dbReference>
<protein>
    <submittedName>
        <fullName evidence="3">Putative transcriptional regulator</fullName>
    </submittedName>
</protein>
<dbReference type="Proteomes" id="UP000251431">
    <property type="component" value="Unassembled WGS sequence"/>
</dbReference>
<evidence type="ECO:0000259" key="2">
    <source>
        <dbReference type="Pfam" id="PF13280"/>
    </source>
</evidence>
<dbReference type="AlphaFoldDB" id="A0A2X0ZE08"/>
<dbReference type="PANTHER" id="PTHR34580:SF3">
    <property type="entry name" value="PROTEIN PAFB"/>
    <property type="match status" value="1"/>
</dbReference>
<evidence type="ECO:0000313" key="3">
    <source>
        <dbReference type="EMBL" id="SPU00741.1"/>
    </source>
</evidence>
<dbReference type="InterPro" id="IPR026881">
    <property type="entry name" value="WYL_dom"/>
</dbReference>
<gene>
    <name evidence="3" type="ORF">NCTC7582_03540</name>
</gene>
<organism evidence="3 4">
    <name type="scientific">Lysinibacillus capsici</name>
    <dbReference type="NCBI Taxonomy" id="2115968"/>
    <lineage>
        <taxon>Bacteria</taxon>
        <taxon>Bacillati</taxon>
        <taxon>Bacillota</taxon>
        <taxon>Bacilli</taxon>
        <taxon>Bacillales</taxon>
        <taxon>Bacillaceae</taxon>
        <taxon>Lysinibacillus</taxon>
    </lineage>
</organism>
<reference evidence="3 4" key="1">
    <citation type="submission" date="2018-06" db="EMBL/GenBank/DDBJ databases">
        <authorList>
            <consortium name="Pathogen Informatics"/>
            <person name="Doyle S."/>
        </authorList>
    </citation>
    <scope>NUCLEOTIDE SEQUENCE [LARGE SCALE GENOMIC DNA]</scope>
    <source>
        <strain evidence="3 4">NCTC7582</strain>
    </source>
</reference>
<evidence type="ECO:0000259" key="1">
    <source>
        <dbReference type="Pfam" id="PF08279"/>
    </source>
</evidence>
<dbReference type="PANTHER" id="PTHR34580">
    <property type="match status" value="1"/>
</dbReference>
<dbReference type="SUPFAM" id="SSF46785">
    <property type="entry name" value="Winged helix' DNA-binding domain"/>
    <property type="match status" value="1"/>
</dbReference>
<dbReference type="PROSITE" id="PS52050">
    <property type="entry name" value="WYL"/>
    <property type="match status" value="1"/>
</dbReference>
<dbReference type="InterPro" id="IPR051534">
    <property type="entry name" value="CBASS_pafABC_assoc_protein"/>
</dbReference>
<accession>A0A2X0ZE08</accession>
<dbReference type="EMBL" id="UAQE01000001">
    <property type="protein sequence ID" value="SPU00741.1"/>
    <property type="molecule type" value="Genomic_DNA"/>
</dbReference>
<dbReference type="Pfam" id="PF08279">
    <property type="entry name" value="HTH_11"/>
    <property type="match status" value="1"/>
</dbReference>
<feature type="domain" description="Helix-turn-helix type 11" evidence="1">
    <location>
        <begin position="8"/>
        <end position="60"/>
    </location>
</feature>
<sequence length="328" mass="37891">MSKMDQMMQILWMLNSGRKITAKEIAEKLEINIRSVYRYINSLSASGVPIIAETGHHGGYTLLNNFIKSPLIFDVDEKAALLHASIFAKEAGYFLDEALNSATAKLTMYSNQEQEKMIQQLLQGFEIIGPDESSLEPLLKKLEESIVKRTSIEMEYHTNNEEQSKSRVVNPYGLVYWKQNWYVVAFCHERNEIRTFKVGRISSLHQTGIPFQRPQSFSASDFFMKSLFPQAQHKQNLVPFIICGKTSAVDAISQHWFLKYHLQERTNKNAIFLVDEEALHTYVPYLLFPYGKSIQVVEPISLKQKIIDVLYELIHFYENENFTDGECQ</sequence>
<proteinExistence type="predicted"/>
<dbReference type="Gene3D" id="1.10.10.10">
    <property type="entry name" value="Winged helix-like DNA-binding domain superfamily/Winged helix DNA-binding domain"/>
    <property type="match status" value="1"/>
</dbReference>